<evidence type="ECO:0000256" key="1">
    <source>
        <dbReference type="SAM" id="MobiDB-lite"/>
    </source>
</evidence>
<gene>
    <name evidence="3" type="ORF">QBC46DRAFT_388798</name>
</gene>
<protein>
    <submittedName>
        <fullName evidence="3">Uncharacterized protein</fullName>
    </submittedName>
</protein>
<proteinExistence type="predicted"/>
<evidence type="ECO:0000256" key="2">
    <source>
        <dbReference type="SAM" id="Phobius"/>
    </source>
</evidence>
<dbReference type="EMBL" id="MU853817">
    <property type="protein sequence ID" value="KAK3939090.1"/>
    <property type="molecule type" value="Genomic_DNA"/>
</dbReference>
<feature type="compositionally biased region" description="Low complexity" evidence="1">
    <location>
        <begin position="119"/>
        <end position="142"/>
    </location>
</feature>
<name>A0AAN6N5A9_9PEZI</name>
<evidence type="ECO:0000313" key="3">
    <source>
        <dbReference type="EMBL" id="KAK3939090.1"/>
    </source>
</evidence>
<feature type="transmembrane region" description="Helical" evidence="2">
    <location>
        <begin position="214"/>
        <end position="232"/>
    </location>
</feature>
<keyword evidence="4" id="KW-1185">Reference proteome</keyword>
<comment type="caution">
    <text evidence="3">The sequence shown here is derived from an EMBL/GenBank/DDBJ whole genome shotgun (WGS) entry which is preliminary data.</text>
</comment>
<keyword evidence="2" id="KW-0812">Transmembrane</keyword>
<dbReference type="Proteomes" id="UP001303473">
    <property type="component" value="Unassembled WGS sequence"/>
</dbReference>
<dbReference type="AlphaFoldDB" id="A0AAN6N5A9"/>
<reference evidence="4" key="1">
    <citation type="journal article" date="2023" name="Mol. Phylogenet. Evol.">
        <title>Genome-scale phylogeny and comparative genomics of the fungal order Sordariales.</title>
        <authorList>
            <person name="Hensen N."/>
            <person name="Bonometti L."/>
            <person name="Westerberg I."/>
            <person name="Brannstrom I.O."/>
            <person name="Guillou S."/>
            <person name="Cros-Aarteil S."/>
            <person name="Calhoun S."/>
            <person name="Haridas S."/>
            <person name="Kuo A."/>
            <person name="Mondo S."/>
            <person name="Pangilinan J."/>
            <person name="Riley R."/>
            <person name="LaButti K."/>
            <person name="Andreopoulos B."/>
            <person name="Lipzen A."/>
            <person name="Chen C."/>
            <person name="Yan M."/>
            <person name="Daum C."/>
            <person name="Ng V."/>
            <person name="Clum A."/>
            <person name="Steindorff A."/>
            <person name="Ohm R.A."/>
            <person name="Martin F."/>
            <person name="Silar P."/>
            <person name="Natvig D.O."/>
            <person name="Lalanne C."/>
            <person name="Gautier V."/>
            <person name="Ament-Velasquez S.L."/>
            <person name="Kruys A."/>
            <person name="Hutchinson M.I."/>
            <person name="Powell A.J."/>
            <person name="Barry K."/>
            <person name="Miller A.N."/>
            <person name="Grigoriev I.V."/>
            <person name="Debuchy R."/>
            <person name="Gladieux P."/>
            <person name="Hiltunen Thoren M."/>
            <person name="Johannesson H."/>
        </authorList>
    </citation>
    <scope>NUCLEOTIDE SEQUENCE [LARGE SCALE GENOMIC DNA]</scope>
    <source>
        <strain evidence="4">CBS 340.73</strain>
    </source>
</reference>
<sequence>MAALYAVLSATMINFFADREMRTVKRSSGPCGESMEPSASVEWLSINQVLLGAELVGVSGLLGRYLQTAGGPYTPHVIAVSLGVGIVWASMHWLTRLQYRPRSARPPRPSRPPLRREASVSTIPITPTTESVPPSPTETPTTLGKRRGGGGGGLFTPRNIGLAAATGLGVMVLAAWYLDWAPEELTSVEQAFDKVRGGSSSAWWDWWMLMWKTVASWQVVLSTAAVALTPMLNQYLY</sequence>
<organism evidence="3 4">
    <name type="scientific">Diplogelasinospora grovesii</name>
    <dbReference type="NCBI Taxonomy" id="303347"/>
    <lineage>
        <taxon>Eukaryota</taxon>
        <taxon>Fungi</taxon>
        <taxon>Dikarya</taxon>
        <taxon>Ascomycota</taxon>
        <taxon>Pezizomycotina</taxon>
        <taxon>Sordariomycetes</taxon>
        <taxon>Sordariomycetidae</taxon>
        <taxon>Sordariales</taxon>
        <taxon>Diplogelasinosporaceae</taxon>
        <taxon>Diplogelasinospora</taxon>
    </lineage>
</organism>
<feature type="region of interest" description="Disordered" evidence="1">
    <location>
        <begin position="101"/>
        <end position="150"/>
    </location>
</feature>
<evidence type="ECO:0000313" key="4">
    <source>
        <dbReference type="Proteomes" id="UP001303473"/>
    </source>
</evidence>
<feature type="transmembrane region" description="Helical" evidence="2">
    <location>
        <begin position="73"/>
        <end position="95"/>
    </location>
</feature>
<feature type="transmembrane region" description="Helical" evidence="2">
    <location>
        <begin position="160"/>
        <end position="178"/>
    </location>
</feature>
<keyword evidence="2" id="KW-0472">Membrane</keyword>
<accession>A0AAN6N5A9</accession>
<keyword evidence="2" id="KW-1133">Transmembrane helix</keyword>